<dbReference type="SUPFAM" id="SSF111369">
    <property type="entry name" value="HlyD-like secretion proteins"/>
    <property type="match status" value="2"/>
</dbReference>
<evidence type="ECO:0000313" key="6">
    <source>
        <dbReference type="EMBL" id="OGY43058.1"/>
    </source>
</evidence>
<organism evidence="6 7">
    <name type="scientific">Candidatus Buchananbacteria bacterium RIFCSPHIGHO2_01_FULL_39_14</name>
    <dbReference type="NCBI Taxonomy" id="1797532"/>
    <lineage>
        <taxon>Bacteria</taxon>
        <taxon>Candidatus Buchananiibacteriota</taxon>
    </lineage>
</organism>
<evidence type="ECO:0000256" key="4">
    <source>
        <dbReference type="SAM" id="Phobius"/>
    </source>
</evidence>
<feature type="coiled-coil region" evidence="3">
    <location>
        <begin position="101"/>
        <end position="165"/>
    </location>
</feature>
<dbReference type="Gene3D" id="1.10.287.470">
    <property type="entry name" value="Helix hairpin bin"/>
    <property type="match status" value="1"/>
</dbReference>
<dbReference type="Gene3D" id="2.40.30.170">
    <property type="match status" value="1"/>
</dbReference>
<dbReference type="InterPro" id="IPR050465">
    <property type="entry name" value="UPF0194_transport"/>
</dbReference>
<dbReference type="EMBL" id="MHIB01000045">
    <property type="protein sequence ID" value="OGY43058.1"/>
    <property type="molecule type" value="Genomic_DNA"/>
</dbReference>
<keyword evidence="2 3" id="KW-0175">Coiled coil</keyword>
<evidence type="ECO:0000256" key="1">
    <source>
        <dbReference type="ARBA" id="ARBA00004196"/>
    </source>
</evidence>
<keyword evidence="4" id="KW-0812">Transmembrane</keyword>
<feature type="coiled-coil region" evidence="3">
    <location>
        <begin position="302"/>
        <end position="369"/>
    </location>
</feature>
<sequence length="563" mass="61562">MKKLIKSKIFWVVFVIFLVGGFISARFFGSEKKVEYVTQDVILGDLKQTVSATGKVKSATEIGLNFKNTGKLNILNVKVGDHVSGNQILAQLKATDLAINVNKALADLAEAKANLDKVRAGATKQDIAVLQATVAKAETDLTNAKTDLENTKKTYNQQLENETKNILVNANSALTKVNISLQKVYDTLYYEGDDNNFSTSNTNLYFKVKNGYIDSVNQIDEAQLTYNLAVLDQTDIKINNAVDKTLTALDLTSKTLDDLVSLFSYVITTSILTQSELDTLKTTINTERTTTDSSWSTIQSGKNDLADARLSYQTKVEEAQNNVSAAEKSLAKAQADLALKEAPARIEDITLYEARVKRAQADLELAQDKYGETIIHAPVAGVITDINTDVGEQTNLSEPVLVMLADGNYEIEVDIPESDITKIDLADQVKIFLDAFSADDIFQGVVTTINPAQTEIQDVIYYRVTVSLNNEQAEAIKPLLPKIKPGMTANVEIKTAEVNDVLIIPLRAVKDKNGVNSVEVLLAEKPKSVDVSLGLKGDDGLVEVKSGLKEGDKVITFVRNNNK</sequence>
<gene>
    <name evidence="6" type="ORF">A2729_03775</name>
</gene>
<feature type="transmembrane region" description="Helical" evidence="4">
    <location>
        <begin position="9"/>
        <end position="29"/>
    </location>
</feature>
<dbReference type="Gene3D" id="2.40.50.100">
    <property type="match status" value="1"/>
</dbReference>
<evidence type="ECO:0000256" key="3">
    <source>
        <dbReference type="SAM" id="Coils"/>
    </source>
</evidence>
<evidence type="ECO:0000259" key="5">
    <source>
        <dbReference type="Pfam" id="PF26002"/>
    </source>
</evidence>
<feature type="domain" description="AprE-like beta-barrel" evidence="5">
    <location>
        <begin position="411"/>
        <end position="495"/>
    </location>
</feature>
<evidence type="ECO:0000256" key="2">
    <source>
        <dbReference type="ARBA" id="ARBA00023054"/>
    </source>
</evidence>
<dbReference type="AlphaFoldDB" id="A0A1G1XSR1"/>
<comment type="caution">
    <text evidence="6">The sequence shown here is derived from an EMBL/GenBank/DDBJ whole genome shotgun (WGS) entry which is preliminary data.</text>
</comment>
<dbReference type="PANTHER" id="PTHR32347:SF23">
    <property type="entry name" value="BLL5650 PROTEIN"/>
    <property type="match status" value="1"/>
</dbReference>
<dbReference type="InterPro" id="IPR058982">
    <property type="entry name" value="Beta-barrel_AprE"/>
</dbReference>
<accession>A0A1G1XSR1</accession>
<dbReference type="Gene3D" id="2.40.420.20">
    <property type="match status" value="1"/>
</dbReference>
<keyword evidence="4" id="KW-0472">Membrane</keyword>
<dbReference type="Proteomes" id="UP000178930">
    <property type="component" value="Unassembled WGS sequence"/>
</dbReference>
<reference evidence="6 7" key="1">
    <citation type="journal article" date="2016" name="Nat. Commun.">
        <title>Thousands of microbial genomes shed light on interconnected biogeochemical processes in an aquifer system.</title>
        <authorList>
            <person name="Anantharaman K."/>
            <person name="Brown C.T."/>
            <person name="Hug L.A."/>
            <person name="Sharon I."/>
            <person name="Castelle C.J."/>
            <person name="Probst A.J."/>
            <person name="Thomas B.C."/>
            <person name="Singh A."/>
            <person name="Wilkins M.J."/>
            <person name="Karaoz U."/>
            <person name="Brodie E.L."/>
            <person name="Williams K.H."/>
            <person name="Hubbard S.S."/>
            <person name="Banfield J.F."/>
        </authorList>
    </citation>
    <scope>NUCLEOTIDE SEQUENCE [LARGE SCALE GENOMIC DNA]</scope>
</reference>
<evidence type="ECO:0000313" key="7">
    <source>
        <dbReference type="Proteomes" id="UP000178930"/>
    </source>
</evidence>
<dbReference type="PANTHER" id="PTHR32347">
    <property type="entry name" value="EFFLUX SYSTEM COMPONENT YKNX-RELATED"/>
    <property type="match status" value="1"/>
</dbReference>
<keyword evidence="4" id="KW-1133">Transmembrane helix</keyword>
<proteinExistence type="predicted"/>
<name>A0A1G1XSR1_9BACT</name>
<comment type="subcellular location">
    <subcellularLocation>
        <location evidence="1">Cell envelope</location>
    </subcellularLocation>
</comment>
<dbReference type="Pfam" id="PF26002">
    <property type="entry name" value="Beta-barrel_AprE"/>
    <property type="match status" value="1"/>
</dbReference>
<dbReference type="GO" id="GO:0030313">
    <property type="term" value="C:cell envelope"/>
    <property type="evidence" value="ECO:0007669"/>
    <property type="project" value="UniProtKB-SubCell"/>
</dbReference>
<dbReference type="STRING" id="1797532.A2729_03775"/>
<protein>
    <recommendedName>
        <fullName evidence="5">AprE-like beta-barrel domain-containing protein</fullName>
    </recommendedName>
</protein>